<organism evidence="2 3">
    <name type="scientific">Sphingobacterium chuzhouense</name>
    <dbReference type="NCBI Taxonomy" id="1742264"/>
    <lineage>
        <taxon>Bacteria</taxon>
        <taxon>Pseudomonadati</taxon>
        <taxon>Bacteroidota</taxon>
        <taxon>Sphingobacteriia</taxon>
        <taxon>Sphingobacteriales</taxon>
        <taxon>Sphingobacteriaceae</taxon>
        <taxon>Sphingobacterium</taxon>
    </lineage>
</organism>
<keyword evidence="1" id="KW-1133">Transmembrane helix</keyword>
<comment type="caution">
    <text evidence="2">The sequence shown here is derived from an EMBL/GenBank/DDBJ whole genome shotgun (WGS) entry which is preliminary data.</text>
</comment>
<keyword evidence="3" id="KW-1185">Reference proteome</keyword>
<dbReference type="Pfam" id="PF11667">
    <property type="entry name" value="DUF3267"/>
    <property type="match status" value="1"/>
</dbReference>
<evidence type="ECO:0000313" key="3">
    <source>
        <dbReference type="Proteomes" id="UP000651112"/>
    </source>
</evidence>
<evidence type="ECO:0000256" key="1">
    <source>
        <dbReference type="SAM" id="Phobius"/>
    </source>
</evidence>
<reference evidence="2 3" key="1">
    <citation type="submission" date="2020-08" db="EMBL/GenBank/DDBJ databases">
        <title>Sphingobacterium sp. DN00404 isolated from aquaculture water.</title>
        <authorList>
            <person name="Zhang M."/>
        </authorList>
    </citation>
    <scope>NUCLEOTIDE SEQUENCE [LARGE SCALE GENOMIC DNA]</scope>
    <source>
        <strain evidence="2 3">KCTC 42746</strain>
    </source>
</reference>
<evidence type="ECO:0000313" key="2">
    <source>
        <dbReference type="EMBL" id="MBD1421313.1"/>
    </source>
</evidence>
<sequence>MINQDVLKDYSKEARLINLYKANAFSLLFFIPVILLYGVPFYLIWGKQDYIEIMRSYVDGNSVHLAIMILLTTIIGIILHELIHGITWAIFAKRGFKSIKFGVILKMLTPYCHCKELLTTKQYIIGALAPSIILGFLPALISLAIGNFPLLIFSIFFTVAAAGDFMIVKLMLREDKDSFVLDHPSEAGYYIFVKTI</sequence>
<feature type="transmembrane region" description="Helical" evidence="1">
    <location>
        <begin position="65"/>
        <end position="91"/>
    </location>
</feature>
<dbReference type="InterPro" id="IPR021683">
    <property type="entry name" value="DUF3267"/>
</dbReference>
<name>A0ABR7XQ87_9SPHI</name>
<accession>A0ABR7XQ87</accession>
<keyword evidence="1" id="KW-0472">Membrane</keyword>
<feature type="transmembrane region" description="Helical" evidence="1">
    <location>
        <begin position="123"/>
        <end position="145"/>
    </location>
</feature>
<protein>
    <submittedName>
        <fullName evidence="2">DUF3267 domain-containing protein</fullName>
    </submittedName>
</protein>
<feature type="transmembrane region" description="Helical" evidence="1">
    <location>
        <begin position="151"/>
        <end position="172"/>
    </location>
</feature>
<keyword evidence="1" id="KW-0812">Transmembrane</keyword>
<dbReference type="EMBL" id="JACNYL010000002">
    <property type="protein sequence ID" value="MBD1421313.1"/>
    <property type="molecule type" value="Genomic_DNA"/>
</dbReference>
<proteinExistence type="predicted"/>
<dbReference type="Proteomes" id="UP000651112">
    <property type="component" value="Unassembled WGS sequence"/>
</dbReference>
<dbReference type="RefSeq" id="WP_190313092.1">
    <property type="nucleotide sequence ID" value="NZ_JACNYL010000002.1"/>
</dbReference>
<feature type="transmembrane region" description="Helical" evidence="1">
    <location>
        <begin position="24"/>
        <end position="45"/>
    </location>
</feature>
<gene>
    <name evidence="2" type="ORF">H8B21_06975</name>
</gene>